<evidence type="ECO:0000256" key="5">
    <source>
        <dbReference type="ARBA" id="ARBA00044504"/>
    </source>
</evidence>
<dbReference type="InterPro" id="IPR005828">
    <property type="entry name" value="MFS_sugar_transport-like"/>
</dbReference>
<keyword evidence="2 7" id="KW-0812">Transmembrane</keyword>
<keyword evidence="3 7" id="KW-1133">Transmembrane helix</keyword>
<dbReference type="PRINTS" id="PR00171">
    <property type="entry name" value="SUGRTRNSPORT"/>
</dbReference>
<feature type="transmembrane region" description="Helical" evidence="7">
    <location>
        <begin position="246"/>
        <end position="263"/>
    </location>
</feature>
<feature type="domain" description="Major facilitator superfamily (MFS) profile" evidence="8">
    <location>
        <begin position="96"/>
        <end position="552"/>
    </location>
</feature>
<dbReference type="EMBL" id="QEFC01001749">
    <property type="protein sequence ID" value="KAE9456199.1"/>
    <property type="molecule type" value="Genomic_DNA"/>
</dbReference>
<feature type="transmembrane region" description="Helical" evidence="7">
    <location>
        <begin position="366"/>
        <end position="389"/>
    </location>
</feature>
<comment type="caution">
    <text evidence="9">The sequence shown here is derived from an EMBL/GenBank/DDBJ whole genome shotgun (WGS) entry which is preliminary data.</text>
</comment>
<dbReference type="GO" id="GO:0015149">
    <property type="term" value="F:hexose transmembrane transporter activity"/>
    <property type="evidence" value="ECO:0007669"/>
    <property type="project" value="TreeGrafter"/>
</dbReference>
<feature type="transmembrane region" description="Helical" evidence="7">
    <location>
        <begin position="222"/>
        <end position="239"/>
    </location>
</feature>
<evidence type="ECO:0000313" key="9">
    <source>
        <dbReference type="EMBL" id="KAE9456199.1"/>
    </source>
</evidence>
<dbReference type="InterPro" id="IPR036259">
    <property type="entry name" value="MFS_trans_sf"/>
</dbReference>
<feature type="transmembrane region" description="Helical" evidence="7">
    <location>
        <begin position="88"/>
        <end position="112"/>
    </location>
</feature>
<feature type="transmembrane region" description="Helical" evidence="7">
    <location>
        <begin position="189"/>
        <end position="210"/>
    </location>
</feature>
<reference evidence="9 10" key="1">
    <citation type="journal article" date="2019" name="Genome Biol. Evol.">
        <title>The Rhododendron genome and chromosomal organization provide insight into shared whole-genome duplications across the heath family (Ericaceae).</title>
        <authorList>
            <person name="Soza V.L."/>
            <person name="Lindsley D."/>
            <person name="Waalkes A."/>
            <person name="Ramage E."/>
            <person name="Patwardhan R.P."/>
            <person name="Burton J.N."/>
            <person name="Adey A."/>
            <person name="Kumar A."/>
            <person name="Qiu R."/>
            <person name="Shendure J."/>
            <person name="Hall B."/>
        </authorList>
    </citation>
    <scope>NUCLEOTIDE SEQUENCE [LARGE SCALE GENOMIC DNA]</scope>
    <source>
        <strain evidence="9">RSF 1966-606</strain>
    </source>
</reference>
<protein>
    <recommendedName>
        <fullName evidence="8">Major facilitator superfamily (MFS) profile domain-containing protein</fullName>
    </recommendedName>
</protein>
<comment type="subcellular location">
    <subcellularLocation>
        <location evidence="1">Membrane</location>
        <topology evidence="1">Multi-pass membrane protein</topology>
    </subcellularLocation>
</comment>
<dbReference type="Proteomes" id="UP000428333">
    <property type="component" value="Linkage Group LG07"/>
</dbReference>
<feature type="transmembrane region" description="Helical" evidence="7">
    <location>
        <begin position="401"/>
        <end position="422"/>
    </location>
</feature>
<evidence type="ECO:0000256" key="1">
    <source>
        <dbReference type="ARBA" id="ARBA00004141"/>
    </source>
</evidence>
<dbReference type="GO" id="GO:0016020">
    <property type="term" value="C:membrane"/>
    <property type="evidence" value="ECO:0007669"/>
    <property type="project" value="UniProtKB-SubCell"/>
</dbReference>
<dbReference type="SUPFAM" id="SSF103473">
    <property type="entry name" value="MFS general substrate transporter"/>
    <property type="match status" value="1"/>
</dbReference>
<dbReference type="AlphaFoldDB" id="A0A6A4LLE7"/>
<accession>A0A6A4LLE7</accession>
<feature type="compositionally biased region" description="Polar residues" evidence="6">
    <location>
        <begin position="64"/>
        <end position="74"/>
    </location>
</feature>
<evidence type="ECO:0000313" key="10">
    <source>
        <dbReference type="Proteomes" id="UP000428333"/>
    </source>
</evidence>
<feature type="non-terminal residue" evidence="9">
    <location>
        <position position="1"/>
    </location>
</feature>
<name>A0A6A4LLE7_9ERIC</name>
<proteinExistence type="inferred from homology"/>
<feature type="transmembrane region" description="Helical" evidence="7">
    <location>
        <begin position="498"/>
        <end position="518"/>
    </location>
</feature>
<evidence type="ECO:0000256" key="4">
    <source>
        <dbReference type="ARBA" id="ARBA00023136"/>
    </source>
</evidence>
<evidence type="ECO:0000256" key="7">
    <source>
        <dbReference type="SAM" id="Phobius"/>
    </source>
</evidence>
<dbReference type="Gene3D" id="1.20.1250.20">
    <property type="entry name" value="MFS general substrate transporter like domains"/>
    <property type="match status" value="2"/>
</dbReference>
<sequence>MWAAAGTIHPLCPVPMTLIPHSSTPKPSLCFLLNKHPPFRLRRRPPLERKFRAPAAKKQKQLPELNTPNQQDGELTSLQEKGHTRNDLGWLPAFPHVLIASSSNFLFGYHIGVMNGPIVSIARELGFEGNSFIEGLVVSIFIAGAFIGSLSCGSLVDKFGCRRTFQVDTIPLILGAIVSAQAHSLDEMLFGRFLVGLGIGVNTVLVPIYISEVIVITEEAEVVVIVSFLYLVSVAPTEYRGSLGTICQIGTCLGIIVSLFLGIPSENDPHWWRTILYLASVPGFILTLGMQFAVDSPRWLCKVGLCFCFNYLSAGRLEDAQKVIRDLWGPSHVDKAIEEFQSVIRSDGDDLESRWSELLEKPHSRVAFIGGALFVLQQFAGINGVLYFSSLTFQDVGITSGALASLYIGLTNFAGALCALYLMDKQGRKRLLVGSYFGMAISMLLVVYSITSPLDEELGHNLSILGTILYIFMFAIGAGPVTGLVIPEISSSRTRGKIMSFSFSVHWVCNFLVGLFFLELVEKLGIAPVYASFGAVSLLAAAFAYYFIVETKGRSLEEIEMSLNSTSAANDK</sequence>
<dbReference type="InterPro" id="IPR045263">
    <property type="entry name" value="GLUT"/>
</dbReference>
<evidence type="ECO:0000256" key="2">
    <source>
        <dbReference type="ARBA" id="ARBA00022692"/>
    </source>
</evidence>
<feature type="region of interest" description="Disordered" evidence="6">
    <location>
        <begin position="52"/>
        <end position="74"/>
    </location>
</feature>
<dbReference type="CDD" id="cd17315">
    <property type="entry name" value="MFS_GLUT_like"/>
    <property type="match status" value="1"/>
</dbReference>
<feature type="transmembrane region" description="Helical" evidence="7">
    <location>
        <begin position="132"/>
        <end position="156"/>
    </location>
</feature>
<organism evidence="9 10">
    <name type="scientific">Rhododendron williamsianum</name>
    <dbReference type="NCBI Taxonomy" id="262921"/>
    <lineage>
        <taxon>Eukaryota</taxon>
        <taxon>Viridiplantae</taxon>
        <taxon>Streptophyta</taxon>
        <taxon>Embryophyta</taxon>
        <taxon>Tracheophyta</taxon>
        <taxon>Spermatophyta</taxon>
        <taxon>Magnoliopsida</taxon>
        <taxon>eudicotyledons</taxon>
        <taxon>Gunneridae</taxon>
        <taxon>Pentapetalae</taxon>
        <taxon>asterids</taxon>
        <taxon>Ericales</taxon>
        <taxon>Ericaceae</taxon>
        <taxon>Ericoideae</taxon>
        <taxon>Rhodoreae</taxon>
        <taxon>Rhododendron</taxon>
    </lineage>
</organism>
<dbReference type="OrthoDB" id="6612291at2759"/>
<dbReference type="PANTHER" id="PTHR23503">
    <property type="entry name" value="SOLUTE CARRIER FAMILY 2"/>
    <property type="match status" value="1"/>
</dbReference>
<evidence type="ECO:0000259" key="8">
    <source>
        <dbReference type="PROSITE" id="PS50850"/>
    </source>
</evidence>
<feature type="transmembrane region" description="Helical" evidence="7">
    <location>
        <begin position="462"/>
        <end position="486"/>
    </location>
</feature>
<feature type="transmembrane region" description="Helical" evidence="7">
    <location>
        <begin position="431"/>
        <end position="450"/>
    </location>
</feature>
<feature type="transmembrane region" description="Helical" evidence="7">
    <location>
        <begin position="275"/>
        <end position="294"/>
    </location>
</feature>
<gene>
    <name evidence="9" type="ORF">C3L33_11892</name>
</gene>
<dbReference type="Pfam" id="PF00083">
    <property type="entry name" value="Sugar_tr"/>
    <property type="match status" value="2"/>
</dbReference>
<dbReference type="InterPro" id="IPR003663">
    <property type="entry name" value="Sugar/inositol_transpt"/>
</dbReference>
<evidence type="ECO:0000256" key="3">
    <source>
        <dbReference type="ARBA" id="ARBA00022989"/>
    </source>
</evidence>
<evidence type="ECO:0000256" key="6">
    <source>
        <dbReference type="SAM" id="MobiDB-lite"/>
    </source>
</evidence>
<dbReference type="PROSITE" id="PS50850">
    <property type="entry name" value="MFS"/>
    <property type="match status" value="1"/>
</dbReference>
<keyword evidence="10" id="KW-1185">Reference proteome</keyword>
<dbReference type="InterPro" id="IPR020846">
    <property type="entry name" value="MFS_dom"/>
</dbReference>
<keyword evidence="4 7" id="KW-0472">Membrane</keyword>
<feature type="transmembrane region" description="Helical" evidence="7">
    <location>
        <begin position="530"/>
        <end position="549"/>
    </location>
</feature>
<comment type="similarity">
    <text evidence="5">Belongs to the major facilitator superfamily. Phosphate:H(+) symporter (TC 2.A.1.9) family.</text>
</comment>
<dbReference type="PANTHER" id="PTHR23503:SF103">
    <property type="entry name" value="PLASTIDIC GLUCOSE TRANSPORTER 1-RELATED"/>
    <property type="match status" value="1"/>
</dbReference>